<keyword evidence="3" id="KW-0539">Nucleus</keyword>
<dbReference type="Proteomes" id="UP001445076">
    <property type="component" value="Unassembled WGS sequence"/>
</dbReference>
<sequence length="230" mass="25159">MYPAPRPPGAGPPAPPTAPGQLKFTIAETCDRIKEEFNFLQSQYHALKLECEKLASEKTEMQRHYVMYYEMSYGLNVEMHKQTEIAKRLNAIIAQVLPFLSQEHQQQVATAVERAKQVTMTELNAIIGQQMHAQAGIPHGAHAPTLPMAPHPSLAGMPGLPPSTGAPPGLLSAVSSASLMGLPTHPLSVLGKPDLGRSDDKRERAEERAAALLDERAENWWSSGFPVIWV</sequence>
<evidence type="ECO:0000256" key="4">
    <source>
        <dbReference type="SAM" id="Coils"/>
    </source>
</evidence>
<feature type="region of interest" description="Disordered" evidence="5">
    <location>
        <begin position="141"/>
        <end position="168"/>
    </location>
</feature>
<comment type="subcellular location">
    <subcellularLocation>
        <location evidence="1">Nucleus</location>
    </subcellularLocation>
</comment>
<gene>
    <name evidence="7" type="ORF">OTU49_002232</name>
</gene>
<dbReference type="EMBL" id="JARKIK010000030">
    <property type="protein sequence ID" value="KAK8741477.1"/>
    <property type="molecule type" value="Genomic_DNA"/>
</dbReference>
<keyword evidence="4" id="KW-0175">Coiled coil</keyword>
<dbReference type="Pfam" id="PF03920">
    <property type="entry name" value="TLE_N"/>
    <property type="match status" value="1"/>
</dbReference>
<accession>A0AAW0XPS9</accession>
<organism evidence="7 8">
    <name type="scientific">Cherax quadricarinatus</name>
    <name type="common">Australian red claw crayfish</name>
    <dbReference type="NCBI Taxonomy" id="27406"/>
    <lineage>
        <taxon>Eukaryota</taxon>
        <taxon>Metazoa</taxon>
        <taxon>Ecdysozoa</taxon>
        <taxon>Arthropoda</taxon>
        <taxon>Crustacea</taxon>
        <taxon>Multicrustacea</taxon>
        <taxon>Malacostraca</taxon>
        <taxon>Eumalacostraca</taxon>
        <taxon>Eucarida</taxon>
        <taxon>Decapoda</taxon>
        <taxon>Pleocyemata</taxon>
        <taxon>Astacidea</taxon>
        <taxon>Parastacoidea</taxon>
        <taxon>Parastacidae</taxon>
        <taxon>Cherax</taxon>
    </lineage>
</organism>
<reference evidence="7 8" key="1">
    <citation type="journal article" date="2024" name="BMC Genomics">
        <title>Genome assembly of redclaw crayfish (Cherax quadricarinatus) provides insights into its immune adaptation and hypoxia tolerance.</title>
        <authorList>
            <person name="Liu Z."/>
            <person name="Zheng J."/>
            <person name="Li H."/>
            <person name="Fang K."/>
            <person name="Wang S."/>
            <person name="He J."/>
            <person name="Zhou D."/>
            <person name="Weng S."/>
            <person name="Chi M."/>
            <person name="Gu Z."/>
            <person name="He J."/>
            <person name="Li F."/>
            <person name="Wang M."/>
        </authorList>
    </citation>
    <scope>NUCLEOTIDE SEQUENCE [LARGE SCALE GENOMIC DNA]</scope>
    <source>
        <strain evidence="7">ZL_2023a</strain>
    </source>
</reference>
<evidence type="ECO:0000256" key="3">
    <source>
        <dbReference type="ARBA" id="ARBA00023242"/>
    </source>
</evidence>
<keyword evidence="8" id="KW-1185">Reference proteome</keyword>
<comment type="caution">
    <text evidence="7">The sequence shown here is derived from an EMBL/GenBank/DDBJ whole genome shotgun (WGS) entry which is preliminary data.</text>
</comment>
<feature type="compositionally biased region" description="Pro residues" evidence="5">
    <location>
        <begin position="1"/>
        <end position="18"/>
    </location>
</feature>
<dbReference type="GO" id="GO:0090090">
    <property type="term" value="P:negative regulation of canonical Wnt signaling pathway"/>
    <property type="evidence" value="ECO:0007669"/>
    <property type="project" value="TreeGrafter"/>
</dbReference>
<dbReference type="InterPro" id="IPR005617">
    <property type="entry name" value="Groucho/TLE_N"/>
</dbReference>
<dbReference type="GO" id="GO:0003714">
    <property type="term" value="F:transcription corepressor activity"/>
    <property type="evidence" value="ECO:0007669"/>
    <property type="project" value="TreeGrafter"/>
</dbReference>
<proteinExistence type="inferred from homology"/>
<name>A0AAW0XPS9_CHEQU</name>
<dbReference type="PANTHER" id="PTHR10814:SF21">
    <property type="entry name" value="PROTEIN GROUCHO"/>
    <property type="match status" value="1"/>
</dbReference>
<evidence type="ECO:0000256" key="5">
    <source>
        <dbReference type="SAM" id="MobiDB-lite"/>
    </source>
</evidence>
<protein>
    <recommendedName>
        <fullName evidence="6">Groucho/TLE N-terminal Q-rich domain-containing protein</fullName>
    </recommendedName>
</protein>
<dbReference type="AlphaFoldDB" id="A0AAW0XPS9"/>
<evidence type="ECO:0000256" key="1">
    <source>
        <dbReference type="ARBA" id="ARBA00004123"/>
    </source>
</evidence>
<dbReference type="PANTHER" id="PTHR10814">
    <property type="entry name" value="TRANSDUCIN-LIKE ENHANCER PROTEIN"/>
    <property type="match status" value="1"/>
</dbReference>
<feature type="domain" description="Groucho/TLE N-terminal Q-rich" evidence="6">
    <location>
        <begin position="22"/>
        <end position="134"/>
    </location>
</feature>
<dbReference type="GO" id="GO:0005634">
    <property type="term" value="C:nucleus"/>
    <property type="evidence" value="ECO:0007669"/>
    <property type="project" value="UniProtKB-SubCell"/>
</dbReference>
<feature type="region of interest" description="Disordered" evidence="5">
    <location>
        <begin position="1"/>
        <end position="20"/>
    </location>
</feature>
<evidence type="ECO:0000256" key="2">
    <source>
        <dbReference type="ARBA" id="ARBA00005969"/>
    </source>
</evidence>
<comment type="similarity">
    <text evidence="2">Belongs to the WD repeat Groucho/TLE family.</text>
</comment>
<evidence type="ECO:0000313" key="7">
    <source>
        <dbReference type="EMBL" id="KAK8741477.1"/>
    </source>
</evidence>
<dbReference type="InterPro" id="IPR009146">
    <property type="entry name" value="Groucho_enhance"/>
</dbReference>
<feature type="coiled-coil region" evidence="4">
    <location>
        <begin position="30"/>
        <end position="64"/>
    </location>
</feature>
<evidence type="ECO:0000313" key="8">
    <source>
        <dbReference type="Proteomes" id="UP001445076"/>
    </source>
</evidence>
<evidence type="ECO:0000259" key="6">
    <source>
        <dbReference type="Pfam" id="PF03920"/>
    </source>
</evidence>
<dbReference type="GO" id="GO:0005667">
    <property type="term" value="C:transcription regulator complex"/>
    <property type="evidence" value="ECO:0007669"/>
    <property type="project" value="TreeGrafter"/>
</dbReference>